<keyword evidence="6" id="KW-1185">Reference proteome</keyword>
<feature type="chain" id="PRO_5016189049" description="Carboxylic ester hydrolase" evidence="3">
    <location>
        <begin position="31"/>
        <end position="535"/>
    </location>
</feature>
<evidence type="ECO:0000256" key="2">
    <source>
        <dbReference type="ARBA" id="ARBA00022801"/>
    </source>
</evidence>
<feature type="signal peptide" evidence="3">
    <location>
        <begin position="1"/>
        <end position="30"/>
    </location>
</feature>
<comment type="similarity">
    <text evidence="1 3">Belongs to the type-B carboxylesterase/lipase family.</text>
</comment>
<evidence type="ECO:0000256" key="1">
    <source>
        <dbReference type="ARBA" id="ARBA00005964"/>
    </source>
</evidence>
<dbReference type="EMBL" id="PYBV01000014">
    <property type="protein sequence ID" value="PYC71058.1"/>
    <property type="molecule type" value="Genomic_DNA"/>
</dbReference>
<dbReference type="Proteomes" id="UP000248333">
    <property type="component" value="Unassembled WGS sequence"/>
</dbReference>
<dbReference type="AlphaFoldDB" id="A0A318NP28"/>
<evidence type="ECO:0000313" key="5">
    <source>
        <dbReference type="EMBL" id="PYC71058.1"/>
    </source>
</evidence>
<dbReference type="InterPro" id="IPR002018">
    <property type="entry name" value="CarbesteraseB"/>
</dbReference>
<dbReference type="EC" id="3.1.1.-" evidence="3"/>
<accession>A0A318NP28</accession>
<keyword evidence="2 3" id="KW-0378">Hydrolase</keyword>
<comment type="caution">
    <text evidence="5">The sequence shown here is derived from an EMBL/GenBank/DDBJ whole genome shotgun (WGS) entry which is preliminary data.</text>
</comment>
<keyword evidence="3" id="KW-0732">Signal</keyword>
<dbReference type="PANTHER" id="PTHR11559">
    <property type="entry name" value="CARBOXYLESTERASE"/>
    <property type="match status" value="1"/>
</dbReference>
<dbReference type="InterPro" id="IPR029058">
    <property type="entry name" value="AB_hydrolase_fold"/>
</dbReference>
<evidence type="ECO:0000259" key="4">
    <source>
        <dbReference type="Pfam" id="PF00135"/>
    </source>
</evidence>
<dbReference type="GO" id="GO:0016787">
    <property type="term" value="F:hydrolase activity"/>
    <property type="evidence" value="ECO:0007669"/>
    <property type="project" value="UniProtKB-KW"/>
</dbReference>
<dbReference type="OrthoDB" id="3199405at2"/>
<dbReference type="RefSeq" id="WP_110563632.1">
    <property type="nucleotide sequence ID" value="NZ_PYBV01000014.1"/>
</dbReference>
<feature type="domain" description="Carboxylesterase type B" evidence="4">
    <location>
        <begin position="37"/>
        <end position="497"/>
    </location>
</feature>
<name>A0A318NP28_9ACTN</name>
<sequence length="535" mass="57060">MTWIPYPRWVVAMGAVALLAPALAVGPAAAADDRRSAAVVRTDQGAVRGTVSANHLSFQGIPYARPPVGALRWAPPQPGPVWTGVRDATRPGAACAQLQGLPMDRPSASEDCLHLNVTTPRTAARTPRPVMVWLHGGDFRFGRADVYGGPRLAVDGDVIVVTVNYRLGALGFLAHPALAGPDGITGNFGLQDQQAALRWVRRNAAAFGGDPGNVTLFGQSAGATSVCAQLAAPASAGLFHRAILQSNSCANPIQTRAEAAGAAEEFASRIGCTDPGTVAACLRGRDPARLIETVGYPGTGVDLGPVVDGRTLPVDPADALVTGRLHPVPVLTGMNRDESRLVVWGMEHAGLNCPEPSSGPSSPAPASCPLTDDQYRDQVRAMFGDRAEEVLARYRDDKQFASETLGAVLTDHDYAEPIYSAALAFARRVPTFMYEFAEQAAPFFTAGPEPTFPVGAYHCAELPYLFTVDYAEALTSTQRRLSSDMVRTWSDFARTGRAGWPRLRADAPYVRVFADRPGTTDFAAAHSYDFWRSLH</sequence>
<dbReference type="InterPro" id="IPR050309">
    <property type="entry name" value="Type-B_Carboxylest/Lipase"/>
</dbReference>
<gene>
    <name evidence="5" type="ORF">C7C45_11575</name>
</gene>
<organism evidence="5 6">
    <name type="scientific">Micromonospora arborensis</name>
    <dbReference type="NCBI Taxonomy" id="2116518"/>
    <lineage>
        <taxon>Bacteria</taxon>
        <taxon>Bacillati</taxon>
        <taxon>Actinomycetota</taxon>
        <taxon>Actinomycetes</taxon>
        <taxon>Micromonosporales</taxon>
        <taxon>Micromonosporaceae</taxon>
        <taxon>Micromonospora</taxon>
    </lineage>
</organism>
<proteinExistence type="inferred from homology"/>
<reference evidence="5 6" key="1">
    <citation type="submission" date="2018-03" db="EMBL/GenBank/DDBJ databases">
        <title>Bioinformatic expansion and discovery of thiopeptide antibiotics.</title>
        <authorList>
            <person name="Schwalen C.J."/>
            <person name="Hudson G.A."/>
            <person name="Mitchell D.A."/>
        </authorList>
    </citation>
    <scope>NUCLEOTIDE SEQUENCE [LARGE SCALE GENOMIC DNA]</scope>
    <source>
        <strain evidence="5 6">NRRL 8041</strain>
    </source>
</reference>
<dbReference type="SUPFAM" id="SSF53474">
    <property type="entry name" value="alpha/beta-Hydrolases"/>
    <property type="match status" value="1"/>
</dbReference>
<dbReference type="InterPro" id="IPR019826">
    <property type="entry name" value="Carboxylesterase_B_AS"/>
</dbReference>
<evidence type="ECO:0000256" key="3">
    <source>
        <dbReference type="RuleBase" id="RU361235"/>
    </source>
</evidence>
<evidence type="ECO:0000313" key="6">
    <source>
        <dbReference type="Proteomes" id="UP000248333"/>
    </source>
</evidence>
<dbReference type="Pfam" id="PF00135">
    <property type="entry name" value="COesterase"/>
    <property type="match status" value="1"/>
</dbReference>
<dbReference type="PROSITE" id="PS00122">
    <property type="entry name" value="CARBOXYLESTERASE_B_1"/>
    <property type="match status" value="1"/>
</dbReference>
<protein>
    <recommendedName>
        <fullName evidence="3">Carboxylic ester hydrolase</fullName>
        <ecNumber evidence="3">3.1.1.-</ecNumber>
    </recommendedName>
</protein>
<dbReference type="Gene3D" id="3.40.50.1820">
    <property type="entry name" value="alpha/beta hydrolase"/>
    <property type="match status" value="1"/>
</dbReference>